<accession>A0A238W1H9</accession>
<dbReference type="RefSeq" id="WP_239138212.1">
    <property type="nucleotide sequence ID" value="NZ_BOMU01000034.1"/>
</dbReference>
<dbReference type="Proteomes" id="UP000198415">
    <property type="component" value="Unassembled WGS sequence"/>
</dbReference>
<reference evidence="1 2" key="1">
    <citation type="submission" date="2017-06" db="EMBL/GenBank/DDBJ databases">
        <authorList>
            <person name="Kim H.J."/>
            <person name="Triplett B.A."/>
        </authorList>
    </citation>
    <scope>NUCLEOTIDE SEQUENCE [LARGE SCALE GENOMIC DNA]</scope>
    <source>
        <strain evidence="1 2">DSM 43151</strain>
    </source>
</reference>
<proteinExistence type="predicted"/>
<organism evidence="1 2">
    <name type="scientific">Actinoplanes regularis</name>
    <dbReference type="NCBI Taxonomy" id="52697"/>
    <lineage>
        <taxon>Bacteria</taxon>
        <taxon>Bacillati</taxon>
        <taxon>Actinomycetota</taxon>
        <taxon>Actinomycetes</taxon>
        <taxon>Micromonosporales</taxon>
        <taxon>Micromonosporaceae</taxon>
        <taxon>Actinoplanes</taxon>
    </lineage>
</organism>
<dbReference type="AlphaFoldDB" id="A0A238W1H9"/>
<evidence type="ECO:0000313" key="1">
    <source>
        <dbReference type="EMBL" id="SNR40261.1"/>
    </source>
</evidence>
<protein>
    <submittedName>
        <fullName evidence="1">Uncharacterized protein</fullName>
    </submittedName>
</protein>
<gene>
    <name evidence="1" type="ORF">SAMN06264365_10270</name>
</gene>
<evidence type="ECO:0000313" key="2">
    <source>
        <dbReference type="Proteomes" id="UP000198415"/>
    </source>
</evidence>
<keyword evidence="2" id="KW-1185">Reference proteome</keyword>
<dbReference type="EMBL" id="FZNR01000002">
    <property type="protein sequence ID" value="SNR40261.1"/>
    <property type="molecule type" value="Genomic_DNA"/>
</dbReference>
<sequence length="85" mass="9351">MLQRLAATEFTADDPTIVSSAYQQILAILGTATVGIRAKDVCLALGIEPLPKHVEGTRAKLKRLVNREIVTERQPGIFTVIHKRT</sequence>
<name>A0A238W1H9_9ACTN</name>